<keyword evidence="16" id="KW-0560">Oxidoreductase</keyword>
<reference evidence="32" key="1">
    <citation type="submission" date="2011-08" db="EMBL/GenBank/DDBJ databases">
        <title>The draft genome of Latimeria chalumnae.</title>
        <authorList>
            <person name="Di Palma F."/>
            <person name="Alfoldi J."/>
            <person name="Johnson J."/>
            <person name="Berlin A."/>
            <person name="Gnerre S."/>
            <person name="Jaffe D."/>
            <person name="MacCallum I."/>
            <person name="Young S."/>
            <person name="Walker B.J."/>
            <person name="Lander E."/>
            <person name="Lindblad-Toh K."/>
        </authorList>
    </citation>
    <scope>NUCLEOTIDE SEQUENCE [LARGE SCALE GENOMIC DNA]</scope>
    <source>
        <strain evidence="32">Wild caught</strain>
    </source>
</reference>
<keyword evidence="21" id="KW-0009">Actin-binding</keyword>
<dbReference type="EMBL" id="AFYH01013938">
    <property type="status" value="NOT_ANNOTATED_CDS"/>
    <property type="molecule type" value="Genomic_DNA"/>
</dbReference>
<evidence type="ECO:0000256" key="10">
    <source>
        <dbReference type="ARBA" id="ARBA00022630"/>
    </source>
</evidence>
<sequence length="1259" mass="143097">MNNPGAEQRDEAHVLFDNFVQAKKCKEALQGFQELCRHLELDPQDYRNFYQKLKSKLNYWKAKALWTKLDKRAVSHPADFNRQGVVCPGVVCLVVGAGPCGLRTAIELAFLGARVIVIEKRDTFSRNNVLHLWPFTIHDLRALGAKKFYGKFCSGSLDHISIRQLQLILLKAALILGIEVQLNVEFRGLLDPPRTQGAEKGWRASLQPSVHPVGRYEFNVLISAGGSRLVPEGFKKKELRGKLAIGITANFVNGHTAEEARVAEISGVARIYHQKFFHNLHNETGIDLENIVYYKDDTHYFVMTAKKKSLLKKGVILQDQQDIEKLLSKKNVDFNALLCYAREAANFCTEKKLPKLEFAVNHRNRPDVDMFDFTCMHRSEDAALVRERNGHALLIGLVGDCLVEPFWPLGTGVARGFLAAFDAAWMVRKWVMKTPPLEILAERESIYQLLSQTSPDNTSKNYNQYSIDPVTRYPNINLKAIKPNQVHHLYDVEDSMKTSKEAEKQKPVSKFVPLSDSVGPCEELLSWCQRHTEGYRNVKVKDLTSSWKSGLALCALINKFRPDLIDFDSLDKADTEGNNQKAFTVAEKELGISMIMTGQDMANVTEPDKLSMVMYLTQFYEAFKDAEPPNESADPVNKTKTISNVTKSAIFFLNQLKKNATLKRLAKEKTDPEEEMVKKPRKKDSSVNDQKVPLDSPLAPSDVCYFCSTRVYVLERGSAEGKFFHRSCFACHHCGTSLHLGSYVFNDKDGKSMHLRERNFNCTQHYLYQFSAHQETEDQKPNTTSQNSKSPEEEEDEEGDSLDTTSRSWPAVFLSILKKGSITLGTFVSKEEKTEVRMPDSSSLVEQVEKGLLEKCGMKLNVGKAECYNKEQSTLTANLPSESSDLTSSTPGSLVPSALNPAEEPGQQIAKSDSEMKISMRRLYLSTLEKKKLCRLSLGSDSDSENPGDTVTDSRSFITSSLSDHLNLPGASRGCKTDNLNFRKKEDPRPCSARAQACWEEPGFLIEGNAFRSSTTLSNHISKHTQQNCFQLFDHSTDFSQSDEESDDLSEEDDDWTFEEYAAKEIILDKERWVSRYRERKKYDTWKTKTIVRRAKEEEMKRFHKAQTIQRQLTEIEEKFGLLEQKGVELEKAIRGEGGKVASETIIEEWLHLVQTKNALVSEECELTIGARQLELEDQQSRLEQEFRRYINMEDSVKTAFDQKEEERILNEMVEVVDMRNALVNFLDQKRLKEINEQLHGLACADPKNSARCFQVQWS</sequence>
<comment type="catalytic activity">
    <reaction evidence="24">
        <text>NADPH + O2 + H(+) = H2O2 + NADP(+)</text>
        <dbReference type="Rhea" id="RHEA:11260"/>
        <dbReference type="ChEBI" id="CHEBI:15378"/>
        <dbReference type="ChEBI" id="CHEBI:15379"/>
        <dbReference type="ChEBI" id="CHEBI:16240"/>
        <dbReference type="ChEBI" id="CHEBI:57783"/>
        <dbReference type="ChEBI" id="CHEBI:58349"/>
        <dbReference type="EC" id="1.6.3.1"/>
    </reaction>
</comment>
<dbReference type="EC" id="1.14.13.225" evidence="7"/>
<evidence type="ECO:0000256" key="7">
    <source>
        <dbReference type="ARBA" id="ARBA00012709"/>
    </source>
</evidence>
<evidence type="ECO:0000256" key="6">
    <source>
        <dbReference type="ARBA" id="ARBA00012698"/>
    </source>
</evidence>
<dbReference type="GO" id="GO:0046872">
    <property type="term" value="F:metal ion binding"/>
    <property type="evidence" value="ECO:0007669"/>
    <property type="project" value="UniProtKB-KW"/>
</dbReference>
<proteinExistence type="inferred from homology"/>
<dbReference type="SMART" id="SM00033">
    <property type="entry name" value="CH"/>
    <property type="match status" value="1"/>
</dbReference>
<dbReference type="PANTHER" id="PTHR23167:SF35">
    <property type="entry name" value="[F-ACTIN]-MONOOXYGENASE MICAL1"/>
    <property type="match status" value="1"/>
</dbReference>
<dbReference type="GO" id="GO:0071949">
    <property type="term" value="F:FAD binding"/>
    <property type="evidence" value="ECO:0007669"/>
    <property type="project" value="InterPro"/>
</dbReference>
<protein>
    <recommendedName>
        <fullName evidence="23">Molecule interacting with CasL protein 1</fullName>
        <ecNumber evidence="7">1.14.13.225</ecNumber>
        <ecNumber evidence="6">1.6.3.1</ecNumber>
    </recommendedName>
</protein>
<evidence type="ECO:0000256" key="14">
    <source>
        <dbReference type="ARBA" id="ARBA00022833"/>
    </source>
</evidence>
<evidence type="ECO:0000256" key="9">
    <source>
        <dbReference type="ARBA" id="ARBA00022553"/>
    </source>
</evidence>
<dbReference type="Bgee" id="ENSLACG00000016259">
    <property type="expression patterns" value="Expressed in chordate pharynx and 5 other cell types or tissues"/>
</dbReference>
<dbReference type="Gene3D" id="1.10.418.10">
    <property type="entry name" value="Calponin-like domain"/>
    <property type="match status" value="1"/>
</dbReference>
<dbReference type="GO" id="GO:0030496">
    <property type="term" value="C:midbody"/>
    <property type="evidence" value="ECO:0007669"/>
    <property type="project" value="UniProtKB-SubCell"/>
</dbReference>
<dbReference type="Proteomes" id="UP000008672">
    <property type="component" value="Unassembled WGS sequence"/>
</dbReference>
<dbReference type="GO" id="GO:0010008">
    <property type="term" value="C:endosome membrane"/>
    <property type="evidence" value="ECO:0007669"/>
    <property type="project" value="UniProtKB-SubCell"/>
</dbReference>
<keyword evidence="15" id="KW-0521">NADP</keyword>
<dbReference type="EMBL" id="AFYH01013936">
    <property type="status" value="NOT_ANNOTATED_CDS"/>
    <property type="molecule type" value="Genomic_DNA"/>
</dbReference>
<evidence type="ECO:0000313" key="31">
    <source>
        <dbReference type="Ensembl" id="ENSLACP00000018463.1"/>
    </source>
</evidence>
<evidence type="ECO:0000256" key="26">
    <source>
        <dbReference type="PROSITE-ProRule" id="PRU00125"/>
    </source>
</evidence>
<evidence type="ECO:0000256" key="24">
    <source>
        <dbReference type="ARBA" id="ARBA00048762"/>
    </source>
</evidence>
<dbReference type="Pfam" id="PF01494">
    <property type="entry name" value="FAD_binding_3"/>
    <property type="match status" value="1"/>
</dbReference>
<dbReference type="PANTHER" id="PTHR23167">
    <property type="entry name" value="CALPONIN HOMOLOGY DOMAIN-CONTAINING PROTEIN DDB_G0272472-RELATED"/>
    <property type="match status" value="1"/>
</dbReference>
<dbReference type="PROSITE" id="PS50023">
    <property type="entry name" value="LIM_DOMAIN_2"/>
    <property type="match status" value="1"/>
</dbReference>
<evidence type="ECO:0000256" key="2">
    <source>
        <dbReference type="ARBA" id="ARBA00004214"/>
    </source>
</evidence>
<name>H3B992_LATCH</name>
<keyword evidence="10" id="KW-0285">Flavoprotein</keyword>
<dbReference type="EMBL" id="AFYH01013937">
    <property type="status" value="NOT_ANNOTATED_CDS"/>
    <property type="molecule type" value="Genomic_DNA"/>
</dbReference>
<feature type="domain" description="Calponin-homology (CH)" evidence="28">
    <location>
        <begin position="518"/>
        <end position="624"/>
    </location>
</feature>
<evidence type="ECO:0000256" key="21">
    <source>
        <dbReference type="ARBA" id="ARBA00023203"/>
    </source>
</evidence>
<feature type="domain" description="BMERB" evidence="30">
    <location>
        <begin position="1096"/>
        <end position="1243"/>
    </location>
</feature>
<dbReference type="AlphaFoldDB" id="H3B992"/>
<keyword evidence="12" id="KW-0967">Endosome</keyword>
<dbReference type="InterPro" id="IPR057494">
    <property type="entry name" value="Rossman_Mical"/>
</dbReference>
<feature type="compositionally biased region" description="Acidic residues" evidence="27">
    <location>
        <begin position="792"/>
        <end position="801"/>
    </location>
</feature>
<reference evidence="31" key="2">
    <citation type="submission" date="2025-08" db="UniProtKB">
        <authorList>
            <consortium name="Ensembl"/>
        </authorList>
    </citation>
    <scope>IDENTIFICATION</scope>
</reference>
<dbReference type="InterPro" id="IPR002938">
    <property type="entry name" value="FAD-bd"/>
</dbReference>
<dbReference type="GO" id="GO:0003779">
    <property type="term" value="F:actin binding"/>
    <property type="evidence" value="ECO:0007669"/>
    <property type="project" value="UniProtKB-KW"/>
</dbReference>
<keyword evidence="11 26" id="KW-0479">Metal-binding</keyword>
<dbReference type="InterPro" id="IPR001781">
    <property type="entry name" value="Znf_LIM"/>
</dbReference>
<dbReference type="OMA" id="APEWKEK"/>
<dbReference type="InterPro" id="IPR001715">
    <property type="entry name" value="CH_dom"/>
</dbReference>
<keyword evidence="32" id="KW-1185">Reference proteome</keyword>
<dbReference type="Gene3D" id="3.50.50.60">
    <property type="entry name" value="FAD/NAD(P)-binding domain"/>
    <property type="match status" value="1"/>
</dbReference>
<evidence type="ECO:0000256" key="20">
    <source>
        <dbReference type="ARBA" id="ARBA00023136"/>
    </source>
</evidence>
<dbReference type="EMBL" id="AFYH01013935">
    <property type="status" value="NOT_ANNOTATED_CDS"/>
    <property type="molecule type" value="Genomic_DNA"/>
</dbReference>
<dbReference type="InParanoid" id="H3B992"/>
<evidence type="ECO:0000256" key="4">
    <source>
        <dbReference type="ARBA" id="ARBA00004608"/>
    </source>
</evidence>
<feature type="region of interest" description="Disordered" evidence="27">
    <location>
        <begin position="773"/>
        <end position="805"/>
    </location>
</feature>
<dbReference type="STRING" id="7897.ENSLACP00000018463"/>
<evidence type="ECO:0000256" key="5">
    <source>
        <dbReference type="ARBA" id="ARBA00008223"/>
    </source>
</evidence>
<keyword evidence="19" id="KW-0175">Coiled coil</keyword>
<reference evidence="31" key="3">
    <citation type="submission" date="2025-09" db="UniProtKB">
        <authorList>
            <consortium name="Ensembl"/>
        </authorList>
    </citation>
    <scope>IDENTIFICATION</scope>
</reference>
<dbReference type="EC" id="1.6.3.1" evidence="6"/>
<dbReference type="SUPFAM" id="SSF51905">
    <property type="entry name" value="FAD/NAD(P)-binding domain"/>
    <property type="match status" value="1"/>
</dbReference>
<evidence type="ECO:0000256" key="8">
    <source>
        <dbReference type="ARBA" id="ARBA00022490"/>
    </source>
</evidence>
<dbReference type="PROSITE" id="PS51848">
    <property type="entry name" value="BMERB"/>
    <property type="match status" value="1"/>
</dbReference>
<dbReference type="Ensembl" id="ENSLACT00000018596.1">
    <property type="protein sequence ID" value="ENSLACP00000018463.1"/>
    <property type="gene ID" value="ENSLACG00000016259.1"/>
</dbReference>
<dbReference type="InterPro" id="IPR036188">
    <property type="entry name" value="FAD/NAD-bd_sf"/>
</dbReference>
<dbReference type="FunFam" id="3.50.50.60:FF:000004">
    <property type="entry name" value="protein-methionine sulfoxide oxidase MICAL2 isoform X1"/>
    <property type="match status" value="1"/>
</dbReference>
<evidence type="ECO:0000256" key="12">
    <source>
        <dbReference type="ARBA" id="ARBA00022753"/>
    </source>
</evidence>
<comment type="subcellular location">
    <subcellularLocation>
        <location evidence="3">Cytoplasm</location>
        <location evidence="3">Cytoskeleton</location>
    </subcellularLocation>
    <subcellularLocation>
        <location evidence="4">Endosome membrane</location>
    </subcellularLocation>
    <subcellularLocation>
        <location evidence="2">Midbody</location>
    </subcellularLocation>
</comment>
<feature type="compositionally biased region" description="Basic and acidic residues" evidence="27">
    <location>
        <begin position="665"/>
        <end position="686"/>
    </location>
</feature>
<dbReference type="Gene3D" id="2.10.110.10">
    <property type="entry name" value="Cysteine Rich Protein"/>
    <property type="match status" value="1"/>
</dbReference>
<evidence type="ECO:0000256" key="17">
    <source>
        <dbReference type="ARBA" id="ARBA00023033"/>
    </source>
</evidence>
<evidence type="ECO:0000256" key="27">
    <source>
        <dbReference type="SAM" id="MobiDB-lite"/>
    </source>
</evidence>
<dbReference type="Pfam" id="PF00307">
    <property type="entry name" value="CH"/>
    <property type="match status" value="1"/>
</dbReference>
<keyword evidence="9" id="KW-0597">Phosphoprotein</keyword>
<dbReference type="EMBL" id="AFYH01013934">
    <property type="status" value="NOT_ANNOTATED_CDS"/>
    <property type="molecule type" value="Genomic_DNA"/>
</dbReference>
<dbReference type="SUPFAM" id="SSF57716">
    <property type="entry name" value="Glucocorticoid receptor-like (DNA-binding domain)"/>
    <property type="match status" value="1"/>
</dbReference>
<keyword evidence="8" id="KW-0963">Cytoplasm</keyword>
<evidence type="ECO:0000256" key="13">
    <source>
        <dbReference type="ARBA" id="ARBA00022827"/>
    </source>
</evidence>
<evidence type="ECO:0000259" key="30">
    <source>
        <dbReference type="PROSITE" id="PS51848"/>
    </source>
</evidence>
<dbReference type="GeneTree" id="ENSGT00940000155580"/>
<evidence type="ECO:0000313" key="32">
    <source>
        <dbReference type="Proteomes" id="UP000008672"/>
    </source>
</evidence>
<organism evidence="31 32">
    <name type="scientific">Latimeria chalumnae</name>
    <name type="common">Coelacanth</name>
    <dbReference type="NCBI Taxonomy" id="7897"/>
    <lineage>
        <taxon>Eukaryota</taxon>
        <taxon>Metazoa</taxon>
        <taxon>Chordata</taxon>
        <taxon>Craniata</taxon>
        <taxon>Vertebrata</taxon>
        <taxon>Euteleostomi</taxon>
        <taxon>Coelacanthiformes</taxon>
        <taxon>Coelacanthidae</taxon>
        <taxon>Latimeria</taxon>
    </lineage>
</organism>
<dbReference type="SUPFAM" id="SSF47576">
    <property type="entry name" value="Calponin-homology domain, CH-domain"/>
    <property type="match status" value="1"/>
</dbReference>
<dbReference type="InterPro" id="IPR050540">
    <property type="entry name" value="F-actin_Monoox_Mical"/>
</dbReference>
<feature type="compositionally biased region" description="Polar residues" evidence="27">
    <location>
        <begin position="877"/>
        <end position="892"/>
    </location>
</feature>
<accession>H3B992</accession>
<evidence type="ECO:0000256" key="3">
    <source>
        <dbReference type="ARBA" id="ARBA00004245"/>
    </source>
</evidence>
<evidence type="ECO:0000256" key="11">
    <source>
        <dbReference type="ARBA" id="ARBA00022723"/>
    </source>
</evidence>
<evidence type="ECO:0000256" key="23">
    <source>
        <dbReference type="ARBA" id="ARBA00044245"/>
    </source>
</evidence>
<evidence type="ECO:0000256" key="1">
    <source>
        <dbReference type="ARBA" id="ARBA00001974"/>
    </source>
</evidence>
<dbReference type="CDD" id="cd22198">
    <property type="entry name" value="CH_MICAL_EHBP-like"/>
    <property type="match status" value="1"/>
</dbReference>
<evidence type="ECO:0000256" key="15">
    <source>
        <dbReference type="ARBA" id="ARBA00022857"/>
    </source>
</evidence>
<dbReference type="GO" id="GO:0016174">
    <property type="term" value="F:NAD(P)H oxidase H2O2-forming activity"/>
    <property type="evidence" value="ECO:0007669"/>
    <property type="project" value="UniProtKB-EC"/>
</dbReference>
<evidence type="ECO:0000259" key="28">
    <source>
        <dbReference type="PROSITE" id="PS50021"/>
    </source>
</evidence>
<dbReference type="GO" id="GO:0120501">
    <property type="term" value="F:F-actin monooxygenase activity"/>
    <property type="evidence" value="ECO:0007669"/>
    <property type="project" value="UniProtKB-EC"/>
</dbReference>
<evidence type="ECO:0000256" key="18">
    <source>
        <dbReference type="ARBA" id="ARBA00023038"/>
    </source>
</evidence>
<keyword evidence="14 26" id="KW-0862">Zinc</keyword>
<dbReference type="SMART" id="SM01203">
    <property type="entry name" value="DUF3585"/>
    <property type="match status" value="1"/>
</dbReference>
<comment type="cofactor">
    <cofactor evidence="1">
        <name>FAD</name>
        <dbReference type="ChEBI" id="CHEBI:57692"/>
    </cofactor>
</comment>
<dbReference type="PROSITE" id="PS00478">
    <property type="entry name" value="LIM_DOMAIN_1"/>
    <property type="match status" value="1"/>
</dbReference>
<evidence type="ECO:0000256" key="22">
    <source>
        <dbReference type="ARBA" id="ARBA00023212"/>
    </source>
</evidence>
<dbReference type="HOGENOM" id="CLU_000329_0_0_1"/>
<dbReference type="InterPro" id="IPR036872">
    <property type="entry name" value="CH_dom_sf"/>
</dbReference>
<dbReference type="Pfam" id="PF12130">
    <property type="entry name" value="bMERB_dom"/>
    <property type="match status" value="1"/>
</dbReference>
<keyword evidence="22" id="KW-0206">Cytoskeleton</keyword>
<gene>
    <name evidence="31" type="primary">LOC102345089</name>
</gene>
<comment type="similarity">
    <text evidence="5">Belongs to the Mical family.</text>
</comment>
<feature type="region of interest" description="Disordered" evidence="27">
    <location>
        <begin position="665"/>
        <end position="693"/>
    </location>
</feature>
<dbReference type="eggNOG" id="KOG1700">
    <property type="taxonomic scope" value="Eukaryota"/>
</dbReference>
<comment type="catalytic activity">
    <reaction evidence="25">
        <text>L-methionyl-[F-actin] + NADPH + O2 + H(+) = L-methionyl-(R)-S-oxide-[F-actin] + NADP(+) + H2O</text>
        <dbReference type="Rhea" id="RHEA:51308"/>
        <dbReference type="Rhea" id="RHEA-COMP:12953"/>
        <dbReference type="Rhea" id="RHEA-COMP:12956"/>
        <dbReference type="ChEBI" id="CHEBI:15377"/>
        <dbReference type="ChEBI" id="CHEBI:15378"/>
        <dbReference type="ChEBI" id="CHEBI:15379"/>
        <dbReference type="ChEBI" id="CHEBI:16044"/>
        <dbReference type="ChEBI" id="CHEBI:45764"/>
        <dbReference type="ChEBI" id="CHEBI:57783"/>
        <dbReference type="ChEBI" id="CHEBI:58349"/>
        <dbReference type="EC" id="1.14.13.225"/>
    </reaction>
</comment>
<dbReference type="FunFam" id="1.10.418.10:FF:000023">
    <property type="entry name" value="EH domain-binding protein 1 isoform X1"/>
    <property type="match status" value="1"/>
</dbReference>
<dbReference type="Pfam" id="PF25413">
    <property type="entry name" value="Rossman_Mical"/>
    <property type="match status" value="1"/>
</dbReference>
<keyword evidence="18 26" id="KW-0440">LIM domain</keyword>
<feature type="region of interest" description="Disordered" evidence="27">
    <location>
        <begin position="877"/>
        <end position="910"/>
    </location>
</feature>
<keyword evidence="17" id="KW-0503">Monooxygenase</keyword>
<feature type="domain" description="LIM zinc-binding" evidence="29">
    <location>
        <begin position="702"/>
        <end position="772"/>
    </location>
</feature>
<dbReference type="PROSITE" id="PS50021">
    <property type="entry name" value="CH"/>
    <property type="match status" value="1"/>
</dbReference>
<evidence type="ECO:0000256" key="19">
    <source>
        <dbReference type="ARBA" id="ARBA00023054"/>
    </source>
</evidence>
<evidence type="ECO:0000259" key="29">
    <source>
        <dbReference type="PROSITE" id="PS50023"/>
    </source>
</evidence>
<dbReference type="InterPro" id="IPR022735">
    <property type="entry name" value="bMERB_dom"/>
</dbReference>
<keyword evidence="20" id="KW-0472">Membrane</keyword>
<evidence type="ECO:0000256" key="16">
    <source>
        <dbReference type="ARBA" id="ARBA00023002"/>
    </source>
</evidence>
<dbReference type="Pfam" id="PF00412">
    <property type="entry name" value="LIM"/>
    <property type="match status" value="1"/>
</dbReference>
<keyword evidence="13" id="KW-0274">FAD</keyword>
<evidence type="ECO:0000256" key="25">
    <source>
        <dbReference type="ARBA" id="ARBA00049522"/>
    </source>
</evidence>
<dbReference type="GO" id="GO:0005856">
    <property type="term" value="C:cytoskeleton"/>
    <property type="evidence" value="ECO:0007669"/>
    <property type="project" value="UniProtKB-SubCell"/>
</dbReference>